<name>A0A0M0KMQ5_ALKHA</name>
<gene>
    <name evidence="1" type="ORF">AMD02_14325</name>
</gene>
<evidence type="ECO:0008006" key="2">
    <source>
        <dbReference type="Google" id="ProtNLM"/>
    </source>
</evidence>
<evidence type="ECO:0000313" key="1">
    <source>
        <dbReference type="EMBL" id="KOO39892.1"/>
    </source>
</evidence>
<dbReference type="PATRIC" id="fig|136160.3.peg.3328"/>
<sequence>MTLEELKLHPEVAAIVAYLHERHKEAKLYIEEMPQDFELPALYIPPTTSFGSNDTVSTFAKSYTLNLKLFDKTKRVAVAVAESLHDEFQRVRMILPMLDVDGAPTGDYVRISRIDVRPGDLNTAVIVFQWTSRYYYDRPQYLSLETIEMRGGLKENE</sequence>
<reference evidence="1" key="1">
    <citation type="submission" date="2015-08" db="EMBL/GenBank/DDBJ databases">
        <title>Complete DNA Sequence of Pseudomonas syringae pv. actinidiae, the Causal Agent of Kiwifruit Canker Disease.</title>
        <authorList>
            <person name="Rikkerink E.H.A."/>
            <person name="Fineran P.C."/>
        </authorList>
    </citation>
    <scope>NUCLEOTIDE SEQUENCE</scope>
    <source>
        <strain evidence="1">DSM 13666</strain>
    </source>
</reference>
<proteinExistence type="predicted"/>
<comment type="caution">
    <text evidence="1">The sequence shown here is derived from an EMBL/GenBank/DDBJ whole genome shotgun (WGS) entry which is preliminary data.</text>
</comment>
<dbReference type="EMBL" id="LILD01000001">
    <property type="protein sequence ID" value="KOO39892.1"/>
    <property type="molecule type" value="Genomic_DNA"/>
</dbReference>
<protein>
    <recommendedName>
        <fullName evidence="2">Phage portal protein</fullName>
    </recommendedName>
</protein>
<dbReference type="AlphaFoldDB" id="A0A0M0KMQ5"/>
<organism evidence="1">
    <name type="scientific">Halalkalibacterium halodurans</name>
    <name type="common">Bacillus halodurans</name>
    <dbReference type="NCBI Taxonomy" id="86665"/>
    <lineage>
        <taxon>Bacteria</taxon>
        <taxon>Bacillati</taxon>
        <taxon>Bacillota</taxon>
        <taxon>Bacilli</taxon>
        <taxon>Bacillales</taxon>
        <taxon>Bacillaceae</taxon>
        <taxon>Halalkalibacterium (ex Joshi et al. 2022)</taxon>
    </lineage>
</organism>
<accession>A0A0M0KMQ5</accession>